<keyword evidence="2" id="KW-0808">Transferase</keyword>
<dbReference type="Pfam" id="PF05693">
    <property type="entry name" value="Glycogen_syn"/>
    <property type="match status" value="1"/>
</dbReference>
<dbReference type="GO" id="GO:0005978">
    <property type="term" value="P:glycogen biosynthetic process"/>
    <property type="evidence" value="ECO:0007669"/>
    <property type="project" value="InterPro"/>
</dbReference>
<evidence type="ECO:0000256" key="1">
    <source>
        <dbReference type="ARBA" id="ARBA00022676"/>
    </source>
</evidence>
<name>A0A8J7Z2Z7_9ARCH</name>
<dbReference type="Proteomes" id="UP000738826">
    <property type="component" value="Unassembled WGS sequence"/>
</dbReference>
<dbReference type="AlphaFoldDB" id="A0A8J7Z2Z7"/>
<feature type="coiled-coil region" evidence="3">
    <location>
        <begin position="322"/>
        <end position="349"/>
    </location>
</feature>
<accession>A0A8J7Z2Z7</accession>
<dbReference type="EMBL" id="JAACQH010000025">
    <property type="protein sequence ID" value="NCS91095.1"/>
    <property type="molecule type" value="Genomic_DNA"/>
</dbReference>
<evidence type="ECO:0000313" key="4">
    <source>
        <dbReference type="EMBL" id="NCN64626.1"/>
    </source>
</evidence>
<dbReference type="Gene3D" id="3.40.50.2000">
    <property type="entry name" value="Glycogen Phosphorylase B"/>
    <property type="match status" value="2"/>
</dbReference>
<dbReference type="SUPFAM" id="SSF53756">
    <property type="entry name" value="UDP-Glycosyltransferase/glycogen phosphorylase"/>
    <property type="match status" value="2"/>
</dbReference>
<dbReference type="InterPro" id="IPR008631">
    <property type="entry name" value="Glycogen_synth"/>
</dbReference>
<dbReference type="PANTHER" id="PTHR10176:SF3">
    <property type="entry name" value="GLYCOGEN [STARCH] SYNTHASE"/>
    <property type="match status" value="1"/>
</dbReference>
<dbReference type="GO" id="GO:0004373">
    <property type="term" value="F:alpha-1,4-glucan glucosyltransferase (UDP-glucose donor) activity"/>
    <property type="evidence" value="ECO:0007669"/>
    <property type="project" value="InterPro"/>
</dbReference>
<dbReference type="GO" id="GO:0005737">
    <property type="term" value="C:cytoplasm"/>
    <property type="evidence" value="ECO:0007669"/>
    <property type="project" value="TreeGrafter"/>
</dbReference>
<reference evidence="5" key="1">
    <citation type="submission" date="2019-11" db="EMBL/GenBank/DDBJ databases">
        <title>Lipid analysis of CO2-rich subsurface aquifers suggests an autotrophy-based deep biosphere with lysolipids enriched in CPR bacteria.</title>
        <authorList>
            <person name="Probst A.J."/>
            <person name="Elling F.J."/>
            <person name="Castelle C.J."/>
            <person name="Zhu Q."/>
            <person name="Elvert M."/>
            <person name="Birarda G."/>
            <person name="Holman H.-Y."/>
            <person name="Lane K.R."/>
            <person name="Ladd B."/>
            <person name="Ryan M.C."/>
            <person name="Woyke T."/>
            <person name="Hinrichs K.-U."/>
            <person name="Banfield J.F."/>
        </authorList>
    </citation>
    <scope>NUCLEOTIDE SEQUENCE</scope>
    <source>
        <strain evidence="4">CG_2015-01_33_1645</strain>
        <strain evidence="5">CG_2015-04_33_537</strain>
    </source>
</reference>
<dbReference type="Proteomes" id="UP000768163">
    <property type="component" value="Unassembled WGS sequence"/>
</dbReference>
<gene>
    <name evidence="5" type="ORF">GW779_01550</name>
    <name evidence="4" type="ORF">GW910_00905</name>
</gene>
<keyword evidence="3" id="KW-0175">Coiled coil</keyword>
<organism evidence="5 6">
    <name type="scientific">Candidatus Altarchaeum hamiconexum</name>
    <dbReference type="NCBI Taxonomy" id="1803513"/>
    <lineage>
        <taxon>Archaea</taxon>
        <taxon>Candidatus Altarchaeota</taxon>
        <taxon>Candidatus Altiarchaeia</taxon>
        <taxon>Candidatus Altarchaeales</taxon>
        <taxon>Candidatus Altarchaeaceae</taxon>
        <taxon>Candidatus Altarchaeum</taxon>
    </lineage>
</organism>
<keyword evidence="1" id="KW-0328">Glycosyltransferase</keyword>
<dbReference type="PANTHER" id="PTHR10176">
    <property type="entry name" value="GLYCOGEN SYNTHASE"/>
    <property type="match status" value="1"/>
</dbReference>
<dbReference type="EMBL" id="JAACVF010000023">
    <property type="protein sequence ID" value="NCN64626.1"/>
    <property type="molecule type" value="Genomic_DNA"/>
</dbReference>
<proteinExistence type="predicted"/>
<comment type="caution">
    <text evidence="5">The sequence shown here is derived from an EMBL/GenBank/DDBJ whole genome shotgun (WGS) entry which is preliminary data.</text>
</comment>
<sequence>MKLFEISYEVCNKVGGIYTVLKTKAPYIVEHYGRENYMMLGFYNPKSAIAEFDEKEPDPELSKIFAGLKNKGIECHYGEWLINGYPQVILLDIKNFWKEKDKIKTLIWKFYGVDSLFSSYEFDEPLLWGFACGVLIENLMKDMKDFDLTRPKIAHFHEWLSGAGLLYLKMQNLPVATVFTTHATIIGRTIANSGIDLYSKIYDGLSKALTFPVEESKKFGIADKHTMEIASATNADVFSTVSKVTGKEAEYFLHKKPDIILPNGIDIEQGITIDEITIRRRENRKIMRSFLNAYFLRYYNINTNRIRSIFISGRYEFRNKGIDLFIKVLGNLNRKLKEAKEKNDQLNFDSVIAFLFIPSDVKGENLRVMRNVMIYENIEGIVDNEIFNIKNRVVTDIVSGKINKTSSKGNGYENFFSNEFTKACRDIFAHFDELKGQNPPVSAFDLRSENDEILKSLKAENLENKEEDIVKVINYPVYLSPRDMFINLDYNHTISAYDMGVFPSYYEPWGYTPLEAAKYGVITITTDLSGFGNFIEKKDGGGIYVISRKGKEDNEVVENLTKKILEILNFSDDERVKARMRARELATFCNWKILVNNYFEAHRIATEKMAMEKMNK</sequence>
<evidence type="ECO:0000313" key="5">
    <source>
        <dbReference type="EMBL" id="NCS91095.1"/>
    </source>
</evidence>
<evidence type="ECO:0000256" key="3">
    <source>
        <dbReference type="SAM" id="Coils"/>
    </source>
</evidence>
<protein>
    <submittedName>
        <fullName evidence="5">Glycosyltransferase</fullName>
    </submittedName>
</protein>
<evidence type="ECO:0000256" key="2">
    <source>
        <dbReference type="ARBA" id="ARBA00022679"/>
    </source>
</evidence>
<evidence type="ECO:0000313" key="6">
    <source>
        <dbReference type="Proteomes" id="UP000738826"/>
    </source>
</evidence>